<organism evidence="2 3">
    <name type="scientific">Gossypium barbadense</name>
    <name type="common">Sea Island cotton</name>
    <name type="synonym">Hibiscus barbadensis</name>
    <dbReference type="NCBI Taxonomy" id="3634"/>
    <lineage>
        <taxon>Eukaryota</taxon>
        <taxon>Viridiplantae</taxon>
        <taxon>Streptophyta</taxon>
        <taxon>Embryophyta</taxon>
        <taxon>Tracheophyta</taxon>
        <taxon>Spermatophyta</taxon>
        <taxon>Magnoliopsida</taxon>
        <taxon>eudicotyledons</taxon>
        <taxon>Gunneridae</taxon>
        <taxon>Pentapetalae</taxon>
        <taxon>rosids</taxon>
        <taxon>malvids</taxon>
        <taxon>Malvales</taxon>
        <taxon>Malvaceae</taxon>
        <taxon>Malvoideae</taxon>
        <taxon>Gossypium</taxon>
    </lineage>
</organism>
<evidence type="ECO:0000256" key="1">
    <source>
        <dbReference type="SAM" id="Phobius"/>
    </source>
</evidence>
<dbReference type="PANTHER" id="PTHR31152">
    <property type="entry name" value="PLAC8 FAMILY PROTEIN"/>
    <property type="match status" value="1"/>
</dbReference>
<keyword evidence="1" id="KW-1133">Transmembrane helix</keyword>
<protein>
    <submittedName>
        <fullName evidence="2">Uncharacterized protein</fullName>
    </submittedName>
</protein>
<dbReference type="AlphaFoldDB" id="A0A2P5XA70"/>
<dbReference type="PANTHER" id="PTHR31152:SF10">
    <property type="entry name" value="ENHANCER OF AG-4 PROTEIN 2-LIKE"/>
    <property type="match status" value="1"/>
</dbReference>
<dbReference type="EMBL" id="KZ665337">
    <property type="protein sequence ID" value="PPS00224.1"/>
    <property type="molecule type" value="Genomic_DNA"/>
</dbReference>
<reference evidence="2 3" key="1">
    <citation type="submission" date="2015-01" db="EMBL/GenBank/DDBJ databases">
        <title>Genome of allotetraploid Gossypium barbadense reveals genomic plasticity and fiber elongation in cotton evolution.</title>
        <authorList>
            <person name="Chen X."/>
            <person name="Liu X."/>
            <person name="Zhao B."/>
            <person name="Zheng H."/>
            <person name="Hu Y."/>
            <person name="Lu G."/>
            <person name="Yang C."/>
            <person name="Chen J."/>
            <person name="Shan C."/>
            <person name="Zhang L."/>
            <person name="Zhou Y."/>
            <person name="Wang L."/>
            <person name="Guo W."/>
            <person name="Bai Y."/>
            <person name="Ruan J."/>
            <person name="Shangguan X."/>
            <person name="Mao Y."/>
            <person name="Jiang J."/>
            <person name="Zhu Y."/>
            <person name="Lei J."/>
            <person name="Kang H."/>
            <person name="Chen S."/>
            <person name="He X."/>
            <person name="Wang R."/>
            <person name="Wang Y."/>
            <person name="Chen J."/>
            <person name="Wang L."/>
            <person name="Yu S."/>
            <person name="Wang B."/>
            <person name="Wei J."/>
            <person name="Song S."/>
            <person name="Lu X."/>
            <person name="Gao Z."/>
            <person name="Gu W."/>
            <person name="Deng X."/>
            <person name="Ma D."/>
            <person name="Wang S."/>
            <person name="Liang W."/>
            <person name="Fang L."/>
            <person name="Cai C."/>
            <person name="Zhu X."/>
            <person name="Zhou B."/>
            <person name="Zhang Y."/>
            <person name="Chen Z."/>
            <person name="Xu S."/>
            <person name="Zhu R."/>
            <person name="Wang S."/>
            <person name="Zhang T."/>
            <person name="Zhao G."/>
        </authorList>
    </citation>
    <scope>NUCLEOTIDE SEQUENCE [LARGE SCALE GENOMIC DNA]</scope>
    <source>
        <strain evidence="3">cv. Xinhai21</strain>
        <tissue evidence="2">Leaf</tissue>
    </source>
</reference>
<accession>A0A2P5XA70</accession>
<evidence type="ECO:0000313" key="2">
    <source>
        <dbReference type="EMBL" id="PPS00224.1"/>
    </source>
</evidence>
<dbReference type="OrthoDB" id="998115at2759"/>
<evidence type="ECO:0000313" key="3">
    <source>
        <dbReference type="Proteomes" id="UP000239757"/>
    </source>
</evidence>
<keyword evidence="1" id="KW-0472">Membrane</keyword>
<name>A0A2P5XA70_GOSBA</name>
<sequence length="229" mass="25481">MAHINRKCNREWTLNCSHIGKEANAVADCLVHNANNRESVFMLLPSPPAQVQDVLDREVCAILGREMIFGVLRHWSSLYVCCAGYICCSLCLEVACCFSSSVLSTRYLLQDEYDIKTTKCDNCIIAFMVILSQLACLCHLVASLTGNEELEELAELLTCLSELVCCVVCACMQVSNELSQVLTQHKIEMDHRHGTIVEGEPARMIPPVQEMSWSDQPESIAKPSLRPGI</sequence>
<proteinExistence type="predicted"/>
<feature type="transmembrane region" description="Helical" evidence="1">
    <location>
        <begin position="124"/>
        <end position="144"/>
    </location>
</feature>
<dbReference type="Proteomes" id="UP000239757">
    <property type="component" value="Unassembled WGS sequence"/>
</dbReference>
<gene>
    <name evidence="2" type="ORF">GOBAR_AA20440</name>
</gene>
<keyword evidence="1" id="KW-0812">Transmembrane</keyword>